<dbReference type="SUPFAM" id="SSF53187">
    <property type="entry name" value="Zn-dependent exopeptidases"/>
    <property type="match status" value="1"/>
</dbReference>
<dbReference type="InterPro" id="IPR036264">
    <property type="entry name" value="Bact_exopeptidase_dim_dom"/>
</dbReference>
<dbReference type="UniPathway" id="UPA00034">
    <property type="reaction ID" value="UER00021"/>
</dbReference>
<feature type="active site" description="Proton acceptor" evidence="15">
    <location>
        <position position="145"/>
    </location>
</feature>
<keyword evidence="10 15" id="KW-0220">Diaminopimelate biosynthesis</keyword>
<comment type="function">
    <text evidence="15">Catalyzes the hydrolysis of N-succinyl-L,L-diaminopimelic acid (SDAP), forming succinate and LL-2,6-diaminopimelate (DAP), an intermediate involved in the bacterial biosynthesis of lysine and meso-diaminopimelic acid, an essential component of bacterial cell walls.</text>
</comment>
<evidence type="ECO:0000256" key="9">
    <source>
        <dbReference type="ARBA" id="ARBA00022833"/>
    </source>
</evidence>
<feature type="binding site" evidence="15">
    <location>
        <position position="111"/>
    </location>
    <ligand>
        <name>Zn(2+)</name>
        <dbReference type="ChEBI" id="CHEBI:29105"/>
        <label>2</label>
    </ligand>
</feature>
<name>A0A1G9PIU7_9BURK</name>
<feature type="binding site" evidence="15">
    <location>
        <position position="111"/>
    </location>
    <ligand>
        <name>Zn(2+)</name>
        <dbReference type="ChEBI" id="CHEBI:29105"/>
        <label>1</label>
    </ligand>
</feature>
<comment type="subunit">
    <text evidence="3 15">Homodimer.</text>
</comment>
<dbReference type="GO" id="GO:0008777">
    <property type="term" value="F:acetylornithine deacetylase activity"/>
    <property type="evidence" value="ECO:0007669"/>
    <property type="project" value="TreeGrafter"/>
</dbReference>
<comment type="pathway">
    <text evidence="1 15">Amino-acid biosynthesis; L-lysine biosynthesis via DAP pathway; LL-2,6-diaminopimelate from (S)-tetrahydrodipicolinate (succinylase route): step 3/3.</text>
</comment>
<dbReference type="GO" id="GO:0050897">
    <property type="term" value="F:cobalt ion binding"/>
    <property type="evidence" value="ECO:0007669"/>
    <property type="project" value="UniProtKB-UniRule"/>
</dbReference>
<dbReference type="CDD" id="cd03891">
    <property type="entry name" value="M20_DapE_proteobac"/>
    <property type="match status" value="1"/>
</dbReference>
<dbReference type="Pfam" id="PF07687">
    <property type="entry name" value="M20_dimer"/>
    <property type="match status" value="1"/>
</dbReference>
<sequence length="391" mass="41757">MNATLQLACELIARPSVTPHDAGCLELLAGRLAPLGFACERLDGGPEAARVSNLWAKRPSALDGKGPDATKTIVFVGHTDVVPPGPLDAWTSPPFEPMQRDGRLYGRGASDMKTSIAAFVVAAEEFLAATPRPAIGLALLLTSDEEGPSVDGTRIVVEQLRARGERLDWCLVGEPTAVQRAGDMIKNGRRGTLSGRVTVRGVQGHIAYPQLARNPIHQALPALAELAATCWDEGNAFFPPTSWQVSNIHAGTGATNVIPGDVTVDFNFRFSTESTADGLRQRVHAVLDRHGLEYQLEWTLGGQPFLTPAGTLVEAVRGAIHDETGLMAELSTTGGTSDGRFVAQVCPQVVELGPPNASIHQVNEHIALADIEPLKNIYRRTLERLNAQAAT</sequence>
<dbReference type="InterPro" id="IPR005941">
    <property type="entry name" value="DapE_proteobac"/>
</dbReference>
<evidence type="ECO:0000256" key="15">
    <source>
        <dbReference type="HAMAP-Rule" id="MF_01690"/>
    </source>
</evidence>
<dbReference type="EMBL" id="FNHP01000001">
    <property type="protein sequence ID" value="SDL98411.1"/>
    <property type="molecule type" value="Genomic_DNA"/>
</dbReference>
<feature type="domain" description="Peptidase M20 dimerisation" evidence="16">
    <location>
        <begin position="187"/>
        <end position="294"/>
    </location>
</feature>
<dbReference type="PANTHER" id="PTHR43808:SF31">
    <property type="entry name" value="N-ACETYL-L-CITRULLINE DEACETYLASE"/>
    <property type="match status" value="1"/>
</dbReference>
<evidence type="ECO:0000256" key="10">
    <source>
        <dbReference type="ARBA" id="ARBA00022915"/>
    </source>
</evidence>
<dbReference type="GO" id="GO:0009014">
    <property type="term" value="F:succinyl-diaminopimelate desuccinylase activity"/>
    <property type="evidence" value="ECO:0007669"/>
    <property type="project" value="UniProtKB-UniRule"/>
</dbReference>
<dbReference type="SUPFAM" id="SSF55031">
    <property type="entry name" value="Bacterial exopeptidase dimerisation domain"/>
    <property type="match status" value="1"/>
</dbReference>
<dbReference type="NCBIfam" id="TIGR01246">
    <property type="entry name" value="dapE_proteo"/>
    <property type="match status" value="1"/>
</dbReference>
<dbReference type="STRING" id="1527607.SAMN05428957_101427"/>
<keyword evidence="8 15" id="KW-0378">Hydrolase</keyword>
<dbReference type="GO" id="GO:0008270">
    <property type="term" value="F:zinc ion binding"/>
    <property type="evidence" value="ECO:0007669"/>
    <property type="project" value="UniProtKB-UniRule"/>
</dbReference>
<comment type="similarity">
    <text evidence="2 15">Belongs to the peptidase M20A family. DapE subfamily.</text>
</comment>
<dbReference type="InterPro" id="IPR002933">
    <property type="entry name" value="Peptidase_M20"/>
</dbReference>
<evidence type="ECO:0000256" key="3">
    <source>
        <dbReference type="ARBA" id="ARBA00011738"/>
    </source>
</evidence>
<feature type="binding site" evidence="15">
    <location>
        <position position="146"/>
    </location>
    <ligand>
        <name>Zn(2+)</name>
        <dbReference type="ChEBI" id="CHEBI:29105"/>
        <label>2</label>
    </ligand>
</feature>
<feature type="binding site" evidence="15">
    <location>
        <position position="174"/>
    </location>
    <ligand>
        <name>Zn(2+)</name>
        <dbReference type="ChEBI" id="CHEBI:29105"/>
        <label>1</label>
    </ligand>
</feature>
<evidence type="ECO:0000256" key="2">
    <source>
        <dbReference type="ARBA" id="ARBA00006746"/>
    </source>
</evidence>
<dbReference type="GO" id="GO:0006526">
    <property type="term" value="P:L-arginine biosynthetic process"/>
    <property type="evidence" value="ECO:0007669"/>
    <property type="project" value="TreeGrafter"/>
</dbReference>
<feature type="binding site" evidence="15">
    <location>
        <position position="360"/>
    </location>
    <ligand>
        <name>Zn(2+)</name>
        <dbReference type="ChEBI" id="CHEBI:29105"/>
        <label>2</label>
    </ligand>
</feature>
<dbReference type="InterPro" id="IPR050072">
    <property type="entry name" value="Peptidase_M20A"/>
</dbReference>
<proteinExistence type="inferred from homology"/>
<evidence type="ECO:0000259" key="16">
    <source>
        <dbReference type="Pfam" id="PF07687"/>
    </source>
</evidence>
<evidence type="ECO:0000256" key="4">
    <source>
        <dbReference type="ARBA" id="ARBA00011921"/>
    </source>
</evidence>
<accession>A0A1G9PIU7</accession>
<keyword evidence="6 15" id="KW-0028">Amino-acid biosynthesis</keyword>
<keyword evidence="12 15" id="KW-0170">Cobalt</keyword>
<dbReference type="AlphaFoldDB" id="A0A1G9PIU7"/>
<keyword evidence="9 15" id="KW-0862">Zinc</keyword>
<dbReference type="Proteomes" id="UP000198552">
    <property type="component" value="Unassembled WGS sequence"/>
</dbReference>
<comment type="cofactor">
    <cofactor evidence="15">
        <name>Zn(2+)</name>
        <dbReference type="ChEBI" id="CHEBI:29105"/>
    </cofactor>
    <cofactor evidence="15">
        <name>Co(2+)</name>
        <dbReference type="ChEBI" id="CHEBI:48828"/>
    </cofactor>
    <text evidence="15">Binds 2 Zn(2+) or Co(2+) ions per subunit.</text>
</comment>
<protein>
    <recommendedName>
        <fullName evidence="5 15">Succinyl-diaminopimelate desuccinylase</fullName>
        <shortName evidence="15">SDAP desuccinylase</shortName>
        <ecNumber evidence="4 15">3.5.1.18</ecNumber>
    </recommendedName>
    <alternativeName>
        <fullName evidence="13 15">N-succinyl-LL-2,6-diaminoheptanedioate amidohydrolase</fullName>
    </alternativeName>
</protein>
<dbReference type="InterPro" id="IPR011650">
    <property type="entry name" value="Peptidase_M20_dimer"/>
</dbReference>
<dbReference type="GO" id="GO:0019877">
    <property type="term" value="P:diaminopimelate biosynthetic process"/>
    <property type="evidence" value="ECO:0007669"/>
    <property type="project" value="UniProtKB-UniRule"/>
</dbReference>
<gene>
    <name evidence="15" type="primary">dapE</name>
    <name evidence="17" type="ORF">SAMN05428957_101427</name>
</gene>
<dbReference type="FunFam" id="3.30.70.360:FF:000011">
    <property type="entry name" value="Succinyl-diaminopimelate desuccinylase"/>
    <property type="match status" value="1"/>
</dbReference>
<dbReference type="Pfam" id="PF01546">
    <property type="entry name" value="Peptidase_M20"/>
    <property type="match status" value="1"/>
</dbReference>
<evidence type="ECO:0000256" key="11">
    <source>
        <dbReference type="ARBA" id="ARBA00023154"/>
    </source>
</evidence>
<evidence type="ECO:0000256" key="14">
    <source>
        <dbReference type="ARBA" id="ARBA00051301"/>
    </source>
</evidence>
<keyword evidence="7 15" id="KW-0479">Metal-binding</keyword>
<feature type="binding site" evidence="15">
    <location>
        <position position="78"/>
    </location>
    <ligand>
        <name>Zn(2+)</name>
        <dbReference type="ChEBI" id="CHEBI:29105"/>
        <label>1</label>
    </ligand>
</feature>
<keyword evidence="18" id="KW-1185">Reference proteome</keyword>
<reference evidence="18" key="1">
    <citation type="submission" date="2016-10" db="EMBL/GenBank/DDBJ databases">
        <authorList>
            <person name="Varghese N."/>
            <person name="Submissions S."/>
        </authorList>
    </citation>
    <scope>NUCLEOTIDE SEQUENCE [LARGE SCALE GENOMIC DNA]</scope>
    <source>
        <strain evidence="18">EPL6</strain>
    </source>
</reference>
<evidence type="ECO:0000256" key="5">
    <source>
        <dbReference type="ARBA" id="ARBA00022391"/>
    </source>
</evidence>
<dbReference type="GO" id="GO:0009089">
    <property type="term" value="P:lysine biosynthetic process via diaminopimelate"/>
    <property type="evidence" value="ECO:0007669"/>
    <property type="project" value="UniProtKB-UniRule"/>
</dbReference>
<dbReference type="Gene3D" id="3.40.630.10">
    <property type="entry name" value="Zn peptidases"/>
    <property type="match status" value="2"/>
</dbReference>
<evidence type="ECO:0000256" key="8">
    <source>
        <dbReference type="ARBA" id="ARBA00022801"/>
    </source>
</evidence>
<comment type="catalytic activity">
    <reaction evidence="14 15">
        <text>N-succinyl-(2S,6S)-2,6-diaminopimelate + H2O = (2S,6S)-2,6-diaminopimelate + succinate</text>
        <dbReference type="Rhea" id="RHEA:22608"/>
        <dbReference type="ChEBI" id="CHEBI:15377"/>
        <dbReference type="ChEBI" id="CHEBI:30031"/>
        <dbReference type="ChEBI" id="CHEBI:57609"/>
        <dbReference type="ChEBI" id="CHEBI:58087"/>
        <dbReference type="EC" id="3.5.1.18"/>
    </reaction>
</comment>
<evidence type="ECO:0000256" key="13">
    <source>
        <dbReference type="ARBA" id="ARBA00031891"/>
    </source>
</evidence>
<evidence type="ECO:0000256" key="12">
    <source>
        <dbReference type="ARBA" id="ARBA00023285"/>
    </source>
</evidence>
<evidence type="ECO:0000256" key="7">
    <source>
        <dbReference type="ARBA" id="ARBA00022723"/>
    </source>
</evidence>
<dbReference type="RefSeq" id="WP_091566118.1">
    <property type="nucleotide sequence ID" value="NZ_FNHP01000001.1"/>
</dbReference>
<keyword evidence="11 15" id="KW-0457">Lysine biosynthesis</keyword>
<dbReference type="HAMAP" id="MF_01690">
    <property type="entry name" value="DapE"/>
    <property type="match status" value="1"/>
</dbReference>
<dbReference type="OrthoDB" id="9809784at2"/>
<dbReference type="EC" id="3.5.1.18" evidence="4 15"/>
<evidence type="ECO:0000256" key="1">
    <source>
        <dbReference type="ARBA" id="ARBA00005130"/>
    </source>
</evidence>
<dbReference type="NCBIfam" id="NF009557">
    <property type="entry name" value="PRK13009.1"/>
    <property type="match status" value="1"/>
</dbReference>
<evidence type="ECO:0000256" key="6">
    <source>
        <dbReference type="ARBA" id="ARBA00022605"/>
    </source>
</evidence>
<feature type="active site" evidence="15">
    <location>
        <position position="80"/>
    </location>
</feature>
<evidence type="ECO:0000313" key="17">
    <source>
        <dbReference type="EMBL" id="SDL98411.1"/>
    </source>
</evidence>
<dbReference type="PANTHER" id="PTHR43808">
    <property type="entry name" value="ACETYLORNITHINE DEACETYLASE"/>
    <property type="match status" value="1"/>
</dbReference>
<organism evidence="17 18">
    <name type="scientific">Oryzisolibacter propanilivorax</name>
    <dbReference type="NCBI Taxonomy" id="1527607"/>
    <lineage>
        <taxon>Bacteria</taxon>
        <taxon>Pseudomonadati</taxon>
        <taxon>Pseudomonadota</taxon>
        <taxon>Betaproteobacteria</taxon>
        <taxon>Burkholderiales</taxon>
        <taxon>Comamonadaceae</taxon>
        <taxon>Oryzisolibacter</taxon>
    </lineage>
</organism>
<evidence type="ECO:0000313" key="18">
    <source>
        <dbReference type="Proteomes" id="UP000198552"/>
    </source>
</evidence>